<accession>A0AB39R5R9</accession>
<geneLocation type="plasmid" evidence="2">
    <name>unnamed1</name>
</geneLocation>
<dbReference type="AlphaFoldDB" id="A0AB39R5R9"/>
<dbReference type="InterPro" id="IPR014044">
    <property type="entry name" value="CAP_dom"/>
</dbReference>
<dbReference type="PANTHER" id="PTHR10334">
    <property type="entry name" value="CYSTEINE-RICH SECRETORY PROTEIN-RELATED"/>
    <property type="match status" value="1"/>
</dbReference>
<dbReference type="InterPro" id="IPR035940">
    <property type="entry name" value="CAP_sf"/>
</dbReference>
<evidence type="ECO:0000259" key="1">
    <source>
        <dbReference type="SMART" id="SM00198"/>
    </source>
</evidence>
<protein>
    <submittedName>
        <fullName evidence="2">CAP domain-containing protein</fullName>
    </submittedName>
</protein>
<organism evidence="2">
    <name type="scientific">Streptomyces sp. R39</name>
    <dbReference type="NCBI Taxonomy" id="3238631"/>
    <lineage>
        <taxon>Bacteria</taxon>
        <taxon>Bacillati</taxon>
        <taxon>Actinomycetota</taxon>
        <taxon>Actinomycetes</taxon>
        <taxon>Kitasatosporales</taxon>
        <taxon>Streptomycetaceae</taxon>
        <taxon>Streptomyces</taxon>
    </lineage>
</organism>
<sequence>MTALPPLEDFHDATTGSFLGGMLRAVNSVRARHHAPPVRLHEELNRYARSRMREISPGRQPVRSGKGLRLKTSEVLYWGSSSRRRSGAADACEAVDQWYAEAPEYDFDNPGFNPRASHFTQLVWRRSVLMGAARAVGGAPGKYETFIAVEFEHCGNVEGEFLRNVFPPARRAPRIFVREPAAPSGRGPRPLCRW</sequence>
<keyword evidence="2" id="KW-0614">Plasmid</keyword>
<dbReference type="Pfam" id="PF00188">
    <property type="entry name" value="CAP"/>
    <property type="match status" value="1"/>
</dbReference>
<dbReference type="EMBL" id="CP163442">
    <property type="protein sequence ID" value="XDQ50170.1"/>
    <property type="molecule type" value="Genomic_DNA"/>
</dbReference>
<dbReference type="SUPFAM" id="SSF55797">
    <property type="entry name" value="PR-1-like"/>
    <property type="match status" value="1"/>
</dbReference>
<dbReference type="SMART" id="SM00198">
    <property type="entry name" value="SCP"/>
    <property type="match status" value="1"/>
</dbReference>
<reference evidence="2" key="1">
    <citation type="submission" date="2024-07" db="EMBL/GenBank/DDBJ databases">
        <authorList>
            <person name="Yu S.T."/>
        </authorList>
    </citation>
    <scope>NUCLEOTIDE SEQUENCE</scope>
    <source>
        <strain evidence="2">R39</strain>
        <plasmid evidence="2">unnamed1</plasmid>
    </source>
</reference>
<dbReference type="InterPro" id="IPR001283">
    <property type="entry name" value="CRISP-related"/>
</dbReference>
<evidence type="ECO:0000313" key="2">
    <source>
        <dbReference type="EMBL" id="XDQ50170.1"/>
    </source>
</evidence>
<proteinExistence type="predicted"/>
<feature type="domain" description="SCP" evidence="1">
    <location>
        <begin position="17"/>
        <end position="159"/>
    </location>
</feature>
<dbReference type="Gene3D" id="3.40.33.10">
    <property type="entry name" value="CAP"/>
    <property type="match status" value="1"/>
</dbReference>
<dbReference type="RefSeq" id="WP_369228689.1">
    <property type="nucleotide sequence ID" value="NZ_CP163442.1"/>
</dbReference>
<gene>
    <name evidence="2" type="ORF">AB5J52_49755</name>
</gene>
<name>A0AB39R5R9_9ACTN</name>